<sequence>MDSPLAASLWQQMQQGLRGRDAAWLLPAFVDRATFSSAFAVSELAATSIGLATQAAAALIATSRP</sequence>
<reference evidence="1 2" key="1">
    <citation type="submission" date="2018-06" db="EMBL/GenBank/DDBJ databases">
        <authorList>
            <consortium name="Pathogen Informatics"/>
            <person name="Doyle S."/>
        </authorList>
    </citation>
    <scope>NUCLEOTIDE SEQUENCE [LARGE SCALE GENOMIC DNA]</scope>
    <source>
        <strain evidence="1 2">NCTC9381</strain>
    </source>
</reference>
<keyword evidence="2" id="KW-1185">Reference proteome</keyword>
<dbReference type="EMBL" id="UGSO01000001">
    <property type="protein sequence ID" value="SUB17259.1"/>
    <property type="molecule type" value="Genomic_DNA"/>
</dbReference>
<name>A0A379AI50_ENTAG</name>
<dbReference type="Proteomes" id="UP000254640">
    <property type="component" value="Unassembled WGS sequence"/>
</dbReference>
<organism evidence="1 2">
    <name type="scientific">Enterobacter agglomerans</name>
    <name type="common">Erwinia herbicola</name>
    <name type="synonym">Pantoea agglomerans</name>
    <dbReference type="NCBI Taxonomy" id="549"/>
    <lineage>
        <taxon>Bacteria</taxon>
        <taxon>Pseudomonadati</taxon>
        <taxon>Pseudomonadota</taxon>
        <taxon>Gammaproteobacteria</taxon>
        <taxon>Enterobacterales</taxon>
        <taxon>Erwiniaceae</taxon>
        <taxon>Pantoea</taxon>
        <taxon>Pantoea agglomerans group</taxon>
    </lineage>
</organism>
<protein>
    <submittedName>
        <fullName evidence="1">Uncharacterized protein</fullName>
    </submittedName>
</protein>
<evidence type="ECO:0000313" key="1">
    <source>
        <dbReference type="EMBL" id="SUB17259.1"/>
    </source>
</evidence>
<evidence type="ECO:0000313" key="2">
    <source>
        <dbReference type="Proteomes" id="UP000254640"/>
    </source>
</evidence>
<accession>A0A379AI50</accession>
<gene>
    <name evidence="1" type="ORF">NCTC9381_03181</name>
</gene>
<proteinExistence type="predicted"/>
<dbReference type="AlphaFoldDB" id="A0A379AI50"/>